<proteinExistence type="predicted"/>
<protein>
    <recommendedName>
        <fullName evidence="4">Zn(2)-C6 fungal-type domain-containing protein</fullName>
    </recommendedName>
</protein>
<dbReference type="PROSITE" id="PS00463">
    <property type="entry name" value="ZN2_CY6_FUNGAL_1"/>
    <property type="match status" value="1"/>
</dbReference>
<gene>
    <name evidence="5" type="ORF">FA14DRAFT_17386</name>
</gene>
<evidence type="ECO:0000256" key="2">
    <source>
        <dbReference type="ARBA" id="ARBA00023242"/>
    </source>
</evidence>
<dbReference type="STRING" id="1280837.A0A316VJ84"/>
<reference evidence="5 6" key="1">
    <citation type="journal article" date="2018" name="Mol. Biol. Evol.">
        <title>Broad Genomic Sampling Reveals a Smut Pathogenic Ancestry of the Fungal Clade Ustilaginomycotina.</title>
        <authorList>
            <person name="Kijpornyongpan T."/>
            <person name="Mondo S.J."/>
            <person name="Barry K."/>
            <person name="Sandor L."/>
            <person name="Lee J."/>
            <person name="Lipzen A."/>
            <person name="Pangilinan J."/>
            <person name="LaButti K."/>
            <person name="Hainaut M."/>
            <person name="Henrissat B."/>
            <person name="Grigoriev I.V."/>
            <person name="Spatafora J.W."/>
            <person name="Aime M.C."/>
        </authorList>
    </citation>
    <scope>NUCLEOTIDE SEQUENCE [LARGE SCALE GENOMIC DNA]</scope>
    <source>
        <strain evidence="5 6">MCA 3882</strain>
    </source>
</reference>
<dbReference type="SUPFAM" id="SSF57701">
    <property type="entry name" value="Zn2/Cys6 DNA-binding domain"/>
    <property type="match status" value="1"/>
</dbReference>
<comment type="subcellular location">
    <subcellularLocation>
        <location evidence="1">Nucleus</location>
    </subcellularLocation>
</comment>
<dbReference type="InterPro" id="IPR001138">
    <property type="entry name" value="Zn2Cys6_DnaBD"/>
</dbReference>
<organism evidence="5 6">
    <name type="scientific">Meira miltonrushii</name>
    <dbReference type="NCBI Taxonomy" id="1280837"/>
    <lineage>
        <taxon>Eukaryota</taxon>
        <taxon>Fungi</taxon>
        <taxon>Dikarya</taxon>
        <taxon>Basidiomycota</taxon>
        <taxon>Ustilaginomycotina</taxon>
        <taxon>Exobasidiomycetes</taxon>
        <taxon>Exobasidiales</taxon>
        <taxon>Brachybasidiaceae</taxon>
        <taxon>Meira</taxon>
    </lineage>
</organism>
<feature type="compositionally biased region" description="Polar residues" evidence="3">
    <location>
        <begin position="40"/>
        <end position="76"/>
    </location>
</feature>
<evidence type="ECO:0000256" key="1">
    <source>
        <dbReference type="ARBA" id="ARBA00004123"/>
    </source>
</evidence>
<dbReference type="OrthoDB" id="5419315at2759"/>
<evidence type="ECO:0000313" key="5">
    <source>
        <dbReference type="EMBL" id="PWN37669.1"/>
    </source>
</evidence>
<feature type="region of interest" description="Disordered" evidence="3">
    <location>
        <begin position="734"/>
        <end position="756"/>
    </location>
</feature>
<dbReference type="PANTHER" id="PTHR37534:SF46">
    <property type="entry name" value="ZN(II)2CYS6 TRANSCRIPTION FACTOR (EUROFUNG)"/>
    <property type="match status" value="1"/>
</dbReference>
<feature type="region of interest" description="Disordered" evidence="3">
    <location>
        <begin position="135"/>
        <end position="193"/>
    </location>
</feature>
<dbReference type="Pfam" id="PF00172">
    <property type="entry name" value="Zn_clus"/>
    <property type="match status" value="1"/>
</dbReference>
<dbReference type="GO" id="GO:0005634">
    <property type="term" value="C:nucleus"/>
    <property type="evidence" value="ECO:0007669"/>
    <property type="project" value="UniProtKB-SubCell"/>
</dbReference>
<evidence type="ECO:0000259" key="4">
    <source>
        <dbReference type="PROSITE" id="PS50048"/>
    </source>
</evidence>
<dbReference type="PANTHER" id="PTHR37534">
    <property type="entry name" value="TRANSCRIPTIONAL ACTIVATOR PROTEIN UGA3"/>
    <property type="match status" value="1"/>
</dbReference>
<dbReference type="EMBL" id="KZ819602">
    <property type="protein sequence ID" value="PWN37669.1"/>
    <property type="molecule type" value="Genomic_DNA"/>
</dbReference>
<evidence type="ECO:0000313" key="6">
    <source>
        <dbReference type="Proteomes" id="UP000245771"/>
    </source>
</evidence>
<feature type="region of interest" description="Disordered" evidence="3">
    <location>
        <begin position="1"/>
        <end position="77"/>
    </location>
</feature>
<sequence>MSSFSLNISQLSNGAENGNKSNTIGNEETMIRVNERISPINITRPDQQNISRSVSTASIDQSPPEGQQTQEQSDSNLARKVTRTRTGCLTCRRRKKKCDEQRCPDTGGCTRCKQAGYQCEGFPQLLQIENTGKVINANTHGRRKKSFHEPNKQRRKSTTTNSDRSILSVSPPEQHNSMHPQNRFGDPMNQGDANGLFALQAAASSLMASSPTRPERGMQDHFAPSSFDSHMSMGPNDSSNHLRDRTSSISSRMTDPIMLQPMQIDSHSNNQMMMTNGPPNIPCAGQTPSRYVHQNGGVMMQNDSSPGQGSNVNNYVGGSVCTFIGECILVGRQICTSCLSTIEPLFSPSDPTPNFQLPTPTSSVGGTSAFSPRESRHQPVMQSLIGYYSAVVTCWIEGCFPQDIANSSFFRDLVQYLISNIDENEALRLSVAAVASGYIGGGQLQWPEDLIAIKRWTNTLRQDTTELVDVTVSMTGQSTANRRDLENANGPDKLARHTYIDRHLSKHAMLFYRMAKRAVEEAIQRASREPSQYYRASGSRAASANDTDSDYVDPSLAKKYNSILVATVNLCIFSWAEMSIETYYEDFDLVLQAAHTLFGGIRRVKLAYLNSLDTIGLAIVCWADTCASIARGTRPYFELDESPLTEEEKQVLINSPNAAAQFAFHSFNCPSALFQCLNDLARLRFDCKAAPQRGWNGGNTEGGRQSSPLPAFLGHRAAQLDARLKALSVETQHTLDPNGNRTALTRPDGTSLDHAGSPNCSEMTRLACVLILYTGIYQKGPLHPTCKFALQSIVHLWTYGASGFCKDVGCSNYLLPVFMASVVACETRDRLLLEEAMNIVGHNEAVADASRQAVKEVWKRTDEDGFPALWTDVVRPGSMTVAFL</sequence>
<dbReference type="InterPro" id="IPR021858">
    <property type="entry name" value="Fun_TF"/>
</dbReference>
<accession>A0A316VJ84</accession>
<dbReference type="SMART" id="SM00066">
    <property type="entry name" value="GAL4"/>
    <property type="match status" value="1"/>
</dbReference>
<dbReference type="AlphaFoldDB" id="A0A316VJ84"/>
<dbReference type="Gene3D" id="4.10.240.10">
    <property type="entry name" value="Zn(2)-C6 fungal-type DNA-binding domain"/>
    <property type="match status" value="1"/>
</dbReference>
<feature type="compositionally biased region" description="Polar residues" evidence="3">
    <location>
        <begin position="158"/>
        <end position="180"/>
    </location>
</feature>
<name>A0A316VJ84_9BASI</name>
<evidence type="ECO:0000256" key="3">
    <source>
        <dbReference type="SAM" id="MobiDB-lite"/>
    </source>
</evidence>
<feature type="compositionally biased region" description="Polar residues" evidence="3">
    <location>
        <begin position="734"/>
        <end position="743"/>
    </location>
</feature>
<dbReference type="Pfam" id="PF11951">
    <property type="entry name" value="Fungal_trans_2"/>
    <property type="match status" value="1"/>
</dbReference>
<dbReference type="InParanoid" id="A0A316VJ84"/>
<dbReference type="PROSITE" id="PS50048">
    <property type="entry name" value="ZN2_CY6_FUNGAL_2"/>
    <property type="match status" value="1"/>
</dbReference>
<dbReference type="GO" id="GO:0000981">
    <property type="term" value="F:DNA-binding transcription factor activity, RNA polymerase II-specific"/>
    <property type="evidence" value="ECO:0007669"/>
    <property type="project" value="InterPro"/>
</dbReference>
<dbReference type="Proteomes" id="UP000245771">
    <property type="component" value="Unassembled WGS sequence"/>
</dbReference>
<keyword evidence="6" id="KW-1185">Reference proteome</keyword>
<dbReference type="CDD" id="cd00067">
    <property type="entry name" value="GAL4"/>
    <property type="match status" value="1"/>
</dbReference>
<dbReference type="RefSeq" id="XP_025357971.1">
    <property type="nucleotide sequence ID" value="XM_025500502.1"/>
</dbReference>
<dbReference type="GeneID" id="37022283"/>
<feature type="compositionally biased region" description="Polar residues" evidence="3">
    <location>
        <begin position="1"/>
        <end position="26"/>
    </location>
</feature>
<dbReference type="InterPro" id="IPR036864">
    <property type="entry name" value="Zn2-C6_fun-type_DNA-bd_sf"/>
</dbReference>
<dbReference type="GO" id="GO:0008270">
    <property type="term" value="F:zinc ion binding"/>
    <property type="evidence" value="ECO:0007669"/>
    <property type="project" value="InterPro"/>
</dbReference>
<feature type="domain" description="Zn(2)-C6 fungal-type" evidence="4">
    <location>
        <begin position="87"/>
        <end position="119"/>
    </location>
</feature>
<keyword evidence="2" id="KW-0539">Nucleus</keyword>